<evidence type="ECO:0008006" key="3">
    <source>
        <dbReference type="Google" id="ProtNLM"/>
    </source>
</evidence>
<dbReference type="Proteomes" id="UP000478052">
    <property type="component" value="Unassembled WGS sequence"/>
</dbReference>
<comment type="caution">
    <text evidence="1">The sequence shown here is derived from an EMBL/GenBank/DDBJ whole genome shotgun (WGS) entry which is preliminary data.</text>
</comment>
<proteinExistence type="predicted"/>
<accession>A0A6G0ZKW1</accession>
<dbReference type="AlphaFoldDB" id="A0A6G0ZKW1"/>
<dbReference type="OrthoDB" id="445826at2759"/>
<dbReference type="EMBL" id="VUJU01000227">
    <property type="protein sequence ID" value="KAF0771977.1"/>
    <property type="molecule type" value="Genomic_DNA"/>
</dbReference>
<sequence length="162" mass="19069">MKELREILPFKDIRTIYLTLFESIISYGIIGWGGAYNNALLPLQKCQNTILRVANKKNWKYPTEKLFEDFNVLNIELLYLKTITIYLKKHNQLDSINHGVNARYAAGKFSLDWPSKTSCRKVYYFLGTQIANLMPNDMVNLPLPIFKKKINHWLRYEFVCKT</sequence>
<evidence type="ECO:0000313" key="1">
    <source>
        <dbReference type="EMBL" id="KAF0771977.1"/>
    </source>
</evidence>
<reference evidence="1 2" key="1">
    <citation type="submission" date="2019-08" db="EMBL/GenBank/DDBJ databases">
        <title>Whole genome of Aphis craccivora.</title>
        <authorList>
            <person name="Voronova N.V."/>
            <person name="Shulinski R.S."/>
            <person name="Bandarenka Y.V."/>
            <person name="Zhorov D.G."/>
            <person name="Warner D."/>
        </authorList>
    </citation>
    <scope>NUCLEOTIDE SEQUENCE [LARGE SCALE GENOMIC DNA]</scope>
    <source>
        <strain evidence="1">180601</strain>
        <tissue evidence="1">Whole Body</tissue>
    </source>
</reference>
<keyword evidence="2" id="KW-1185">Reference proteome</keyword>
<organism evidence="1 2">
    <name type="scientific">Aphis craccivora</name>
    <name type="common">Cowpea aphid</name>
    <dbReference type="NCBI Taxonomy" id="307492"/>
    <lineage>
        <taxon>Eukaryota</taxon>
        <taxon>Metazoa</taxon>
        <taxon>Ecdysozoa</taxon>
        <taxon>Arthropoda</taxon>
        <taxon>Hexapoda</taxon>
        <taxon>Insecta</taxon>
        <taxon>Pterygota</taxon>
        <taxon>Neoptera</taxon>
        <taxon>Paraneoptera</taxon>
        <taxon>Hemiptera</taxon>
        <taxon>Sternorrhyncha</taxon>
        <taxon>Aphidomorpha</taxon>
        <taxon>Aphidoidea</taxon>
        <taxon>Aphididae</taxon>
        <taxon>Aphidini</taxon>
        <taxon>Aphis</taxon>
        <taxon>Aphis</taxon>
    </lineage>
</organism>
<gene>
    <name evidence="1" type="ORF">FWK35_00001541</name>
</gene>
<evidence type="ECO:0000313" key="2">
    <source>
        <dbReference type="Proteomes" id="UP000478052"/>
    </source>
</evidence>
<protein>
    <recommendedName>
        <fullName evidence="3">Neuroblastoma-amplified sequence-like</fullName>
    </recommendedName>
</protein>
<name>A0A6G0ZKW1_APHCR</name>